<evidence type="ECO:0000313" key="5">
    <source>
        <dbReference type="Proteomes" id="UP001161669"/>
    </source>
</evidence>
<protein>
    <submittedName>
        <fullName evidence="4">Ser/Thr protein kinase</fullName>
    </submittedName>
</protein>
<feature type="binding site" evidence="1">
    <location>
        <position position="89"/>
    </location>
    <ligand>
        <name>ATP</name>
        <dbReference type="ChEBI" id="CHEBI:30616"/>
    </ligand>
</feature>
<evidence type="ECO:0000259" key="3">
    <source>
        <dbReference type="PROSITE" id="PS50011"/>
    </source>
</evidence>
<feature type="region of interest" description="Disordered" evidence="2">
    <location>
        <begin position="387"/>
        <end position="406"/>
    </location>
</feature>
<accession>A0A3T1CWV2</accession>
<keyword evidence="4" id="KW-0418">Kinase</keyword>
<dbReference type="PROSITE" id="PS00107">
    <property type="entry name" value="PROTEIN_KINASE_ATP"/>
    <property type="match status" value="1"/>
</dbReference>
<dbReference type="KEGG" id="vg:80540637"/>
<dbReference type="PROSITE" id="PS50011">
    <property type="entry name" value="PROTEIN_KINASE_DOM"/>
    <property type="match status" value="1"/>
</dbReference>
<reference evidence="5" key="1">
    <citation type="journal article" date="2019" name="J. Virol.">
        <title>Medusavirus, a novel large DNA virus discovered from hot spring water.</title>
        <authorList>
            <person name="Yoshikawa G."/>
            <person name="Blanc-Mathieu R."/>
            <person name="Song C."/>
            <person name="Kayama Y."/>
            <person name="Mochizuki T."/>
            <person name="Murata K."/>
            <person name="Ogata H."/>
            <person name="Takemura M."/>
        </authorList>
    </citation>
    <scope>NUCLEOTIDE SEQUENCE [LARGE SCALE GENOMIC DNA]</scope>
</reference>
<dbReference type="GO" id="GO:0004672">
    <property type="term" value="F:protein kinase activity"/>
    <property type="evidence" value="ECO:0007669"/>
    <property type="project" value="InterPro"/>
</dbReference>
<dbReference type="GO" id="GO:0005524">
    <property type="term" value="F:ATP binding"/>
    <property type="evidence" value="ECO:0007669"/>
    <property type="project" value="UniProtKB-UniRule"/>
</dbReference>
<evidence type="ECO:0000313" key="4">
    <source>
        <dbReference type="EMBL" id="BBI30285.1"/>
    </source>
</evidence>
<dbReference type="EMBL" id="AP018495">
    <property type="protein sequence ID" value="BBI30285.1"/>
    <property type="molecule type" value="Genomic_DNA"/>
</dbReference>
<name>A0A3T1CWV2_9VIRU</name>
<feature type="compositionally biased region" description="Basic and acidic residues" evidence="2">
    <location>
        <begin position="395"/>
        <end position="406"/>
    </location>
</feature>
<dbReference type="Gene3D" id="1.10.510.10">
    <property type="entry name" value="Transferase(Phosphotransferase) domain 1"/>
    <property type="match status" value="1"/>
</dbReference>
<dbReference type="SUPFAM" id="SSF56112">
    <property type="entry name" value="Protein kinase-like (PK-like)"/>
    <property type="match status" value="1"/>
</dbReference>
<dbReference type="InterPro" id="IPR011009">
    <property type="entry name" value="Kinase-like_dom_sf"/>
</dbReference>
<dbReference type="SMART" id="SM00220">
    <property type="entry name" value="S_TKc"/>
    <property type="match status" value="1"/>
</dbReference>
<dbReference type="InterPro" id="IPR000719">
    <property type="entry name" value="Prot_kinase_dom"/>
</dbReference>
<sequence length="749" mass="82251">MQRPDFIPCAITRADLDKVVAILGPHHPRAKSSAASHHDTLCAWVRSLFPADLPCLRDYVFEAVLGRGAFGVTLGARSRTDRAKLLAVKVQLYDEADNEMEVAMQRIYGSHNLAPKIYDSCVYRPSAAEGGSPLLIIVMDRIRGNLHEYIYRRTFEIESDAERAAFAVDIVAQLRALADRMQALRLSHNDLHPGNVSIVDDPANRASGVKLGVIDFGFAANTYSTTPLMCSVLLCYIIDLSGYIRNVTTGSKVVALTHHLPMVKAMRDAALPWARHVAARPLQAFRDCDGFHDVQDNMTKTFRLWATRLEALDFAKVANDVVYATREYNELFALGHTDMHNWLQGLTRYAPRMRRLAPPAVATPAAPPAGNVYADLPAAPINAATAAGAQRLKRPAPDDVRRQVRPDDKPIAPAEQRIEDAIYAAPEAPAAVGAGLAKRMRYDTARPALDLAAQRARVAPTDVHTMGIARRPPPRDAARPVSEITPEDLYSRMLWYLLQRRPSRPADNKEGLCHLADVAKAPPSFLFRWEIQANRNDSIPKQGPLAFQYTFGSAPQLTMTNAQTLSVLGDEAACGTKNRYIPVRITLRMEVRDSVTNALLDIIDRNAVVIMTRKAKHVGVAWFDPSLDPTIAEMLTAQMSAAMKRALNAPLSMLTIIERPAVERRDTAAATLYKTDGATVLALKRAALDNQWIAFDATIYASLMLLYLVEKGSGKHPTALAAELVQGETSVNVAAQVGKFTAALMAHSD</sequence>
<organism evidence="4 5">
    <name type="scientific">Acanthamoeba castellanii medusavirus J1</name>
    <dbReference type="NCBI Taxonomy" id="3114988"/>
    <lineage>
        <taxon>Viruses</taxon>
        <taxon>Varidnaviria</taxon>
        <taxon>Bamfordvirae</taxon>
        <taxon>Nucleocytoviricota</taxon>
        <taxon>Megaviricetes</taxon>
        <taxon>Mamonoviridae</taxon>
        <taxon>Medusavirus</taxon>
        <taxon>Medusavirus medusae</taxon>
    </lineage>
</organism>
<evidence type="ECO:0000256" key="1">
    <source>
        <dbReference type="PROSITE-ProRule" id="PRU10141"/>
    </source>
</evidence>
<evidence type="ECO:0000256" key="2">
    <source>
        <dbReference type="SAM" id="MobiDB-lite"/>
    </source>
</evidence>
<keyword evidence="1" id="KW-0547">Nucleotide-binding</keyword>
<keyword evidence="5" id="KW-1185">Reference proteome</keyword>
<dbReference type="Proteomes" id="UP001161669">
    <property type="component" value="Segment"/>
</dbReference>
<proteinExistence type="predicted"/>
<keyword evidence="1" id="KW-0067">ATP-binding</keyword>
<keyword evidence="4" id="KW-0808">Transferase</keyword>
<feature type="domain" description="Protein kinase" evidence="3">
    <location>
        <begin position="59"/>
        <end position="366"/>
    </location>
</feature>
<dbReference type="InterPro" id="IPR017441">
    <property type="entry name" value="Protein_kinase_ATP_BS"/>
</dbReference>